<keyword evidence="2" id="KW-1185">Reference proteome</keyword>
<organism evidence="1 2">
    <name type="scientific">Marinactinospora rubrisoli</name>
    <dbReference type="NCBI Taxonomy" id="2715399"/>
    <lineage>
        <taxon>Bacteria</taxon>
        <taxon>Bacillati</taxon>
        <taxon>Actinomycetota</taxon>
        <taxon>Actinomycetes</taxon>
        <taxon>Streptosporangiales</taxon>
        <taxon>Nocardiopsidaceae</taxon>
        <taxon>Marinactinospora</taxon>
    </lineage>
</organism>
<sequence length="166" mass="17381">MTEAVPAGIGDGLTPTPTQAEEKINVNTERAARFAAVAVAMLAAHEGADYWAQSEREAKYKGDDSAKGRIACASHVATYTAINTAAVVAVNRWLQLGLAPHRIAAGQALSAVTHYAADRREPLRRLAVATGNEPFWNLRGGAALLDQSAHKVVLVLAAAITAGGTR</sequence>
<dbReference type="Proteomes" id="UP001596540">
    <property type="component" value="Unassembled WGS sequence"/>
</dbReference>
<dbReference type="EMBL" id="JBHTBH010000014">
    <property type="protein sequence ID" value="MFC7330802.1"/>
    <property type="molecule type" value="Genomic_DNA"/>
</dbReference>
<evidence type="ECO:0000313" key="2">
    <source>
        <dbReference type="Proteomes" id="UP001596540"/>
    </source>
</evidence>
<reference evidence="2" key="1">
    <citation type="journal article" date="2019" name="Int. J. Syst. Evol. Microbiol.">
        <title>The Global Catalogue of Microorganisms (GCM) 10K type strain sequencing project: providing services to taxonomists for standard genome sequencing and annotation.</title>
        <authorList>
            <consortium name="The Broad Institute Genomics Platform"/>
            <consortium name="The Broad Institute Genome Sequencing Center for Infectious Disease"/>
            <person name="Wu L."/>
            <person name="Ma J."/>
        </authorList>
    </citation>
    <scope>NUCLEOTIDE SEQUENCE [LARGE SCALE GENOMIC DNA]</scope>
    <source>
        <strain evidence="2">CGMCC 4.7382</strain>
    </source>
</reference>
<name>A0ABW2KLD8_9ACTN</name>
<dbReference type="RefSeq" id="WP_379873449.1">
    <property type="nucleotide sequence ID" value="NZ_JBHTBH010000014.1"/>
</dbReference>
<proteinExistence type="predicted"/>
<evidence type="ECO:0000313" key="1">
    <source>
        <dbReference type="EMBL" id="MFC7330802.1"/>
    </source>
</evidence>
<comment type="caution">
    <text evidence="1">The sequence shown here is derived from an EMBL/GenBank/DDBJ whole genome shotgun (WGS) entry which is preliminary data.</text>
</comment>
<gene>
    <name evidence="1" type="ORF">ACFQRF_24005</name>
</gene>
<protein>
    <submittedName>
        <fullName evidence="1">Uncharacterized protein</fullName>
    </submittedName>
</protein>
<accession>A0ABW2KLD8</accession>